<protein>
    <recommendedName>
        <fullName evidence="4">DUF2157 domain-containing protein</fullName>
    </recommendedName>
</protein>
<keyword evidence="1" id="KW-0812">Transmembrane</keyword>
<proteinExistence type="predicted"/>
<keyword evidence="1" id="KW-1133">Transmembrane helix</keyword>
<dbReference type="Proteomes" id="UP001447842">
    <property type="component" value="Chromosome"/>
</dbReference>
<accession>A0ABZ3HBV5</accession>
<feature type="transmembrane region" description="Helical" evidence="1">
    <location>
        <begin position="24"/>
        <end position="43"/>
    </location>
</feature>
<evidence type="ECO:0000313" key="2">
    <source>
        <dbReference type="EMBL" id="XAU15751.1"/>
    </source>
</evidence>
<name>A0ABZ3HBV5_9BACT</name>
<reference evidence="2 3" key="1">
    <citation type="submission" date="2024-03" db="EMBL/GenBank/DDBJ databases">
        <title>Sulfurimonas sp. HSL3-1.</title>
        <authorList>
            <person name="Wang S."/>
        </authorList>
    </citation>
    <scope>NUCLEOTIDE SEQUENCE [LARGE SCALE GENOMIC DNA]</scope>
    <source>
        <strain evidence="2 3">HSL3-1</strain>
    </source>
</reference>
<gene>
    <name evidence="2" type="ORF">WCY31_03385</name>
</gene>
<organism evidence="2 3">
    <name type="scientific">Sulfurimonas diazotrophicus</name>
    <dbReference type="NCBI Taxonomy" id="3131939"/>
    <lineage>
        <taxon>Bacteria</taxon>
        <taxon>Pseudomonadati</taxon>
        <taxon>Campylobacterota</taxon>
        <taxon>Epsilonproteobacteria</taxon>
        <taxon>Campylobacterales</taxon>
        <taxon>Sulfurimonadaceae</taxon>
        <taxon>Sulfurimonas</taxon>
    </lineage>
</organism>
<dbReference type="RefSeq" id="WP_231020420.1">
    <property type="nucleotide sequence ID" value="NZ_CP147920.1"/>
</dbReference>
<evidence type="ECO:0000256" key="1">
    <source>
        <dbReference type="SAM" id="Phobius"/>
    </source>
</evidence>
<sequence>MPSFAIIGGLLLNVGAFLTYRGKIFEAVWAYLVADLCWIAMAWERNDGWGMLFIAIGIAFGLLAFRRMHRGDMEKSLNKDERG</sequence>
<feature type="transmembrane region" description="Helical" evidence="1">
    <location>
        <begin position="49"/>
        <end position="65"/>
    </location>
</feature>
<evidence type="ECO:0008006" key="4">
    <source>
        <dbReference type="Google" id="ProtNLM"/>
    </source>
</evidence>
<evidence type="ECO:0000313" key="3">
    <source>
        <dbReference type="Proteomes" id="UP001447842"/>
    </source>
</evidence>
<keyword evidence="3" id="KW-1185">Reference proteome</keyword>
<dbReference type="EMBL" id="CP147920">
    <property type="protein sequence ID" value="XAU15751.1"/>
    <property type="molecule type" value="Genomic_DNA"/>
</dbReference>
<keyword evidence="1" id="KW-0472">Membrane</keyword>